<keyword evidence="3 7" id="KW-0812">Transmembrane</keyword>
<organism evidence="9">
    <name type="scientific">mine drainage metagenome</name>
    <dbReference type="NCBI Taxonomy" id="410659"/>
    <lineage>
        <taxon>unclassified sequences</taxon>
        <taxon>metagenomes</taxon>
        <taxon>ecological metagenomes</taxon>
    </lineage>
</organism>
<dbReference type="GO" id="GO:0015297">
    <property type="term" value="F:antiporter activity"/>
    <property type="evidence" value="ECO:0007669"/>
    <property type="project" value="InterPro"/>
</dbReference>
<dbReference type="Pfam" id="PF00999">
    <property type="entry name" value="Na_H_Exchanger"/>
    <property type="match status" value="1"/>
</dbReference>
<accession>A0A1J5QQP7</accession>
<feature type="transmembrane region" description="Helical" evidence="7">
    <location>
        <begin position="112"/>
        <end position="134"/>
    </location>
</feature>
<protein>
    <submittedName>
        <fullName evidence="9">Na(+)/H(+)-K(+) antiporter GerN</fullName>
    </submittedName>
</protein>
<reference evidence="9" key="1">
    <citation type="submission" date="2016-10" db="EMBL/GenBank/DDBJ databases">
        <title>Sequence of Gallionella enrichment culture.</title>
        <authorList>
            <person name="Poehlein A."/>
            <person name="Muehling M."/>
            <person name="Daniel R."/>
        </authorList>
    </citation>
    <scope>NUCLEOTIDE SEQUENCE</scope>
</reference>
<evidence type="ECO:0000256" key="4">
    <source>
        <dbReference type="ARBA" id="ARBA00022989"/>
    </source>
</evidence>
<sequence length="437" mass="46706">MQPTTHIAQHATESMLFFVLLQLTLIVLVARVGGEIAVRLGQTAAVGEIVVGILLGPSLLGLLAPRAFHAIFLAIPPAPLQILSQIGLILLMFQIGLEFDFGHLRSGRNRRAVLWVGLASMAAPFALGAAWGWVAAPELSPQAGRVASALFVATAFSITALPILGRILMDFNLTRTPLGVIAISAAAINDVAGWLLLALVTTLTLSHFDAASFAIKVALVLGFMLLWMFGLRPLMRRIVRHFQAAGRDLPPHLLGIVLAAIFASGMATYQIGIFAIFGGFMMGVILHDETRFVRAWNAQVSPFVLVFFLPIFFTYTGLRTDIGGLASAALWTWCAALVLLATLGKFGAAYLAARICGMSRPEAGIMGALMNTRALMELIVINVGYDLGAISRPVFTMLVIMAIFSTILTAPLLRLWLPRAGYALPAPADMPAASPQA</sequence>
<dbReference type="InterPro" id="IPR050794">
    <property type="entry name" value="CPA2_transporter"/>
</dbReference>
<gene>
    <name evidence="9" type="primary">gerN_4</name>
    <name evidence="9" type="ORF">GALL_322230</name>
</gene>
<dbReference type="InterPro" id="IPR038770">
    <property type="entry name" value="Na+/solute_symporter_sf"/>
</dbReference>
<feature type="transmembrane region" description="Helical" evidence="7">
    <location>
        <begin position="330"/>
        <end position="353"/>
    </location>
</feature>
<evidence type="ECO:0000256" key="6">
    <source>
        <dbReference type="ARBA" id="ARBA00023136"/>
    </source>
</evidence>
<dbReference type="InterPro" id="IPR006153">
    <property type="entry name" value="Cation/H_exchanger_TM"/>
</dbReference>
<feature type="transmembrane region" description="Helical" evidence="7">
    <location>
        <begin position="252"/>
        <end position="280"/>
    </location>
</feature>
<name>A0A1J5QQP7_9ZZZZ</name>
<keyword evidence="5" id="KW-0406">Ion transport</keyword>
<dbReference type="GO" id="GO:0016020">
    <property type="term" value="C:membrane"/>
    <property type="evidence" value="ECO:0007669"/>
    <property type="project" value="UniProtKB-SubCell"/>
</dbReference>
<evidence type="ECO:0000256" key="5">
    <source>
        <dbReference type="ARBA" id="ARBA00023065"/>
    </source>
</evidence>
<feature type="transmembrane region" description="Helical" evidence="7">
    <location>
        <begin position="146"/>
        <end position="168"/>
    </location>
</feature>
<dbReference type="AlphaFoldDB" id="A0A1J5QQP7"/>
<dbReference type="PANTHER" id="PTHR32468:SF0">
    <property type="entry name" value="K(+)_H(+) ANTIPORTER 1"/>
    <property type="match status" value="1"/>
</dbReference>
<feature type="domain" description="Cation/H+ exchanger transmembrane" evidence="8">
    <location>
        <begin position="27"/>
        <end position="413"/>
    </location>
</feature>
<evidence type="ECO:0000313" key="9">
    <source>
        <dbReference type="EMBL" id="OIQ85918.1"/>
    </source>
</evidence>
<dbReference type="GO" id="GO:1902600">
    <property type="term" value="P:proton transmembrane transport"/>
    <property type="evidence" value="ECO:0007669"/>
    <property type="project" value="InterPro"/>
</dbReference>
<proteinExistence type="predicted"/>
<feature type="transmembrane region" description="Helical" evidence="7">
    <location>
        <begin position="15"/>
        <end position="33"/>
    </location>
</feature>
<feature type="transmembrane region" description="Helical" evidence="7">
    <location>
        <begin position="213"/>
        <end position="231"/>
    </location>
</feature>
<feature type="transmembrane region" description="Helical" evidence="7">
    <location>
        <begin position="397"/>
        <end position="417"/>
    </location>
</feature>
<evidence type="ECO:0000256" key="3">
    <source>
        <dbReference type="ARBA" id="ARBA00022692"/>
    </source>
</evidence>
<keyword evidence="6 7" id="KW-0472">Membrane</keyword>
<keyword evidence="2" id="KW-0813">Transport</keyword>
<dbReference type="EMBL" id="MLJW01000511">
    <property type="protein sequence ID" value="OIQ85918.1"/>
    <property type="molecule type" value="Genomic_DNA"/>
</dbReference>
<dbReference type="Gene3D" id="1.20.1530.20">
    <property type="match status" value="1"/>
</dbReference>
<comment type="subcellular location">
    <subcellularLocation>
        <location evidence="1">Membrane</location>
        <topology evidence="1">Multi-pass membrane protein</topology>
    </subcellularLocation>
</comment>
<feature type="transmembrane region" description="Helical" evidence="7">
    <location>
        <begin position="45"/>
        <end position="64"/>
    </location>
</feature>
<keyword evidence="4 7" id="KW-1133">Transmembrane helix</keyword>
<feature type="transmembrane region" description="Helical" evidence="7">
    <location>
        <begin position="180"/>
        <end position="201"/>
    </location>
</feature>
<feature type="transmembrane region" description="Helical" evidence="7">
    <location>
        <begin position="70"/>
        <end position="91"/>
    </location>
</feature>
<evidence type="ECO:0000256" key="7">
    <source>
        <dbReference type="SAM" id="Phobius"/>
    </source>
</evidence>
<feature type="transmembrane region" description="Helical" evidence="7">
    <location>
        <begin position="300"/>
        <end position="318"/>
    </location>
</feature>
<evidence type="ECO:0000256" key="1">
    <source>
        <dbReference type="ARBA" id="ARBA00004141"/>
    </source>
</evidence>
<evidence type="ECO:0000256" key="2">
    <source>
        <dbReference type="ARBA" id="ARBA00022448"/>
    </source>
</evidence>
<evidence type="ECO:0000259" key="8">
    <source>
        <dbReference type="Pfam" id="PF00999"/>
    </source>
</evidence>
<dbReference type="PANTHER" id="PTHR32468">
    <property type="entry name" value="CATION/H + ANTIPORTER"/>
    <property type="match status" value="1"/>
</dbReference>
<comment type="caution">
    <text evidence="9">The sequence shown here is derived from an EMBL/GenBank/DDBJ whole genome shotgun (WGS) entry which is preliminary data.</text>
</comment>